<evidence type="ECO:0000313" key="1">
    <source>
        <dbReference type="EMBL" id="BCJ65746.1"/>
    </source>
</evidence>
<sequence>MYIDIYFTDLLPVDRDDVEDALESIDALEVVGAGGGDLGGNIDLEVVSPISRDEALRMVADVLQQFDLAAISYLRPSDTGERINIVDLLQ</sequence>
<dbReference type="KEGG" id="pry:Prubr_27670"/>
<name>A0A810MX44_9ACTN</name>
<gene>
    <name evidence="1" type="ORF">Prubr_27670</name>
</gene>
<evidence type="ECO:0000313" key="2">
    <source>
        <dbReference type="Proteomes" id="UP000680866"/>
    </source>
</evidence>
<proteinExistence type="predicted"/>
<protein>
    <submittedName>
        <fullName evidence="1">Uncharacterized protein</fullName>
    </submittedName>
</protein>
<reference evidence="1" key="1">
    <citation type="submission" date="2020-08" db="EMBL/GenBank/DDBJ databases">
        <title>Whole genome shotgun sequence of Polymorphospora rubra NBRC 101157.</title>
        <authorList>
            <person name="Komaki H."/>
            <person name="Tamura T."/>
        </authorList>
    </citation>
    <scope>NUCLEOTIDE SEQUENCE</scope>
    <source>
        <strain evidence="1">NBRC 101157</strain>
    </source>
</reference>
<dbReference type="AlphaFoldDB" id="A0A810MX44"/>
<dbReference type="Proteomes" id="UP000680866">
    <property type="component" value="Chromosome"/>
</dbReference>
<dbReference type="EMBL" id="AP023359">
    <property type="protein sequence ID" value="BCJ65746.1"/>
    <property type="molecule type" value="Genomic_DNA"/>
</dbReference>
<organism evidence="1 2">
    <name type="scientific">Polymorphospora rubra</name>
    <dbReference type="NCBI Taxonomy" id="338584"/>
    <lineage>
        <taxon>Bacteria</taxon>
        <taxon>Bacillati</taxon>
        <taxon>Actinomycetota</taxon>
        <taxon>Actinomycetes</taxon>
        <taxon>Micromonosporales</taxon>
        <taxon>Micromonosporaceae</taxon>
        <taxon>Polymorphospora</taxon>
    </lineage>
</organism>
<keyword evidence="2" id="KW-1185">Reference proteome</keyword>
<accession>A0A810MX44</accession>
<dbReference type="RefSeq" id="WP_212825394.1">
    <property type="nucleotide sequence ID" value="NZ_AP023359.1"/>
</dbReference>